<dbReference type="PROSITE" id="PS51257">
    <property type="entry name" value="PROKAR_LIPOPROTEIN"/>
    <property type="match status" value="1"/>
</dbReference>
<dbReference type="EMBL" id="FRBH01000023">
    <property type="protein sequence ID" value="SHL76505.1"/>
    <property type="molecule type" value="Genomic_DNA"/>
</dbReference>
<evidence type="ECO:0000313" key="1">
    <source>
        <dbReference type="EMBL" id="SHL76505.1"/>
    </source>
</evidence>
<dbReference type="OrthoDB" id="1255012at2"/>
<sequence>MKKILICLLIVVLFSCKKDNNKLKEYSWEYIYITYDNSYSYLFDKHSNEYETFNISDSIKTIKNISKNEKDSLYKWIQSIVEKPPYTDNLCTGYVGNIKIIITRDERVKQTTEIKSVCDWSQLSNETKNLKAFLNN</sequence>
<evidence type="ECO:0000313" key="2">
    <source>
        <dbReference type="Proteomes" id="UP000184120"/>
    </source>
</evidence>
<organism evidence="1 2">
    <name type="scientific">Chishuiella changwenlii</name>
    <dbReference type="NCBI Taxonomy" id="1434701"/>
    <lineage>
        <taxon>Bacteria</taxon>
        <taxon>Pseudomonadati</taxon>
        <taxon>Bacteroidota</taxon>
        <taxon>Flavobacteriia</taxon>
        <taxon>Flavobacteriales</taxon>
        <taxon>Weeksellaceae</taxon>
        <taxon>Chishuiella</taxon>
    </lineage>
</organism>
<name>A0A1M7DAM4_9FLAO</name>
<dbReference type="AlphaFoldDB" id="A0A1M7DAM4"/>
<reference evidence="2" key="1">
    <citation type="submission" date="2016-11" db="EMBL/GenBank/DDBJ databases">
        <authorList>
            <person name="Varghese N."/>
            <person name="Submissions S."/>
        </authorList>
    </citation>
    <scope>NUCLEOTIDE SEQUENCE [LARGE SCALE GENOMIC DNA]</scope>
    <source>
        <strain evidence="2">DSM 27989</strain>
    </source>
</reference>
<accession>A0A1M7DAM4</accession>
<gene>
    <name evidence="1" type="ORF">SAMN05443634_1234</name>
</gene>
<proteinExistence type="predicted"/>
<evidence type="ECO:0008006" key="3">
    <source>
        <dbReference type="Google" id="ProtNLM"/>
    </source>
</evidence>
<dbReference type="RefSeq" id="WP_072934140.1">
    <property type="nucleotide sequence ID" value="NZ_FRBH01000023.1"/>
</dbReference>
<dbReference type="Proteomes" id="UP000184120">
    <property type="component" value="Unassembled WGS sequence"/>
</dbReference>
<dbReference type="STRING" id="1434701.SAMN05443634_1234"/>
<protein>
    <recommendedName>
        <fullName evidence="3">Lipoprotein</fullName>
    </recommendedName>
</protein>